<dbReference type="AlphaFoldDB" id="A0A0P0W1E8"/>
<dbReference type="EMBL" id="AP014959">
    <property type="protein sequence ID" value="BAS85524.1"/>
    <property type="molecule type" value="Genomic_DNA"/>
</dbReference>
<evidence type="ECO:0000256" key="1">
    <source>
        <dbReference type="SAM" id="MobiDB-lite"/>
    </source>
</evidence>
<dbReference type="Proteomes" id="UP000059680">
    <property type="component" value="Chromosome 3"/>
</dbReference>
<feature type="non-terminal residue" evidence="2">
    <location>
        <position position="1"/>
    </location>
</feature>
<dbReference type="InParanoid" id="A0A0P0W1E8"/>
<reference evidence="2 3" key="3">
    <citation type="journal article" date="2013" name="Rice">
        <title>Improvement of the Oryza sativa Nipponbare reference genome using next generation sequence and optical map data.</title>
        <authorList>
            <person name="Kawahara Y."/>
            <person name="de la Bastide M."/>
            <person name="Hamilton J.P."/>
            <person name="Kanamori H."/>
            <person name="McCombie W.R."/>
            <person name="Ouyang S."/>
            <person name="Schwartz D.C."/>
            <person name="Tanaka T."/>
            <person name="Wu J."/>
            <person name="Zhou S."/>
            <person name="Childs K.L."/>
            <person name="Davidson R.M."/>
            <person name="Lin H."/>
            <person name="Quesada-Ocampo L."/>
            <person name="Vaillancourt B."/>
            <person name="Sakai H."/>
            <person name="Lee S.S."/>
            <person name="Kim J."/>
            <person name="Numa H."/>
            <person name="Itoh T."/>
            <person name="Buell C.R."/>
            <person name="Matsumoto T."/>
        </authorList>
    </citation>
    <scope>NUCLEOTIDE SEQUENCE [LARGE SCALE GENOMIC DNA]</scope>
    <source>
        <strain evidence="3">cv. Nipponbare</strain>
    </source>
</reference>
<feature type="region of interest" description="Disordered" evidence="1">
    <location>
        <begin position="1"/>
        <end position="38"/>
    </location>
</feature>
<evidence type="ECO:0000313" key="3">
    <source>
        <dbReference type="Proteomes" id="UP000059680"/>
    </source>
</evidence>
<reference evidence="2 3" key="2">
    <citation type="journal article" date="2013" name="Plant Cell Physiol.">
        <title>Rice Annotation Project Database (RAP-DB): an integrative and interactive database for rice genomics.</title>
        <authorList>
            <person name="Sakai H."/>
            <person name="Lee S.S."/>
            <person name="Tanaka T."/>
            <person name="Numa H."/>
            <person name="Kim J."/>
            <person name="Kawahara Y."/>
            <person name="Wakimoto H."/>
            <person name="Yang C.C."/>
            <person name="Iwamoto M."/>
            <person name="Abe T."/>
            <person name="Yamada Y."/>
            <person name="Muto A."/>
            <person name="Inokuchi H."/>
            <person name="Ikemura T."/>
            <person name="Matsumoto T."/>
            <person name="Sasaki T."/>
            <person name="Itoh T."/>
        </authorList>
    </citation>
    <scope>NUCLEOTIDE SEQUENCE [LARGE SCALE GENOMIC DNA]</scope>
    <source>
        <strain evidence="3">cv. Nipponbare</strain>
    </source>
</reference>
<keyword evidence="3" id="KW-1185">Reference proteome</keyword>
<dbReference type="Gramene" id="Os03t0651900-01">
    <property type="protein sequence ID" value="Os03t0651900-01"/>
    <property type="gene ID" value="Os03g0651900"/>
</dbReference>
<gene>
    <name evidence="2" type="ordered locus">Os03g0651900</name>
    <name evidence="2" type="ORF">OSNPB_030651900</name>
</gene>
<proteinExistence type="predicted"/>
<accession>A0A0P0W1E8</accession>
<sequence>SPPFSPPRTRENTNNRWRRQHGCEVVSPADGAPSRRRRRSVRFSVSRCTALPLRFSLACVVGLVREEFSPLSRSS</sequence>
<dbReference type="PaxDb" id="39947-A0A0P0W1E8"/>
<evidence type="ECO:0000313" key="2">
    <source>
        <dbReference type="EMBL" id="BAS85524.1"/>
    </source>
</evidence>
<protein>
    <submittedName>
        <fullName evidence="2">Os03g0651900 protein</fullName>
    </submittedName>
</protein>
<name>A0A0P0W1E8_ORYSJ</name>
<organism evidence="2 3">
    <name type="scientific">Oryza sativa subsp. japonica</name>
    <name type="common">Rice</name>
    <dbReference type="NCBI Taxonomy" id="39947"/>
    <lineage>
        <taxon>Eukaryota</taxon>
        <taxon>Viridiplantae</taxon>
        <taxon>Streptophyta</taxon>
        <taxon>Embryophyta</taxon>
        <taxon>Tracheophyta</taxon>
        <taxon>Spermatophyta</taxon>
        <taxon>Magnoliopsida</taxon>
        <taxon>Liliopsida</taxon>
        <taxon>Poales</taxon>
        <taxon>Poaceae</taxon>
        <taxon>BOP clade</taxon>
        <taxon>Oryzoideae</taxon>
        <taxon>Oryzeae</taxon>
        <taxon>Oryzinae</taxon>
        <taxon>Oryza</taxon>
        <taxon>Oryza sativa</taxon>
    </lineage>
</organism>
<reference evidence="3" key="1">
    <citation type="journal article" date="2005" name="Nature">
        <title>The map-based sequence of the rice genome.</title>
        <authorList>
            <consortium name="International rice genome sequencing project (IRGSP)"/>
            <person name="Matsumoto T."/>
            <person name="Wu J."/>
            <person name="Kanamori H."/>
            <person name="Katayose Y."/>
            <person name="Fujisawa M."/>
            <person name="Namiki N."/>
            <person name="Mizuno H."/>
            <person name="Yamamoto K."/>
            <person name="Antonio B.A."/>
            <person name="Baba T."/>
            <person name="Sakata K."/>
            <person name="Nagamura Y."/>
            <person name="Aoki H."/>
            <person name="Arikawa K."/>
            <person name="Arita K."/>
            <person name="Bito T."/>
            <person name="Chiden Y."/>
            <person name="Fujitsuka N."/>
            <person name="Fukunaka R."/>
            <person name="Hamada M."/>
            <person name="Harada C."/>
            <person name="Hayashi A."/>
            <person name="Hijishita S."/>
            <person name="Honda M."/>
            <person name="Hosokawa S."/>
            <person name="Ichikawa Y."/>
            <person name="Idonuma A."/>
            <person name="Iijima M."/>
            <person name="Ikeda M."/>
            <person name="Ikeno M."/>
            <person name="Ito K."/>
            <person name="Ito S."/>
            <person name="Ito T."/>
            <person name="Ito Y."/>
            <person name="Ito Y."/>
            <person name="Iwabuchi A."/>
            <person name="Kamiya K."/>
            <person name="Karasawa W."/>
            <person name="Kurita K."/>
            <person name="Katagiri S."/>
            <person name="Kikuta A."/>
            <person name="Kobayashi H."/>
            <person name="Kobayashi N."/>
            <person name="Machita K."/>
            <person name="Maehara T."/>
            <person name="Masukawa M."/>
            <person name="Mizubayashi T."/>
            <person name="Mukai Y."/>
            <person name="Nagasaki H."/>
            <person name="Nagata Y."/>
            <person name="Naito S."/>
            <person name="Nakashima M."/>
            <person name="Nakama Y."/>
            <person name="Nakamichi Y."/>
            <person name="Nakamura M."/>
            <person name="Meguro A."/>
            <person name="Negishi M."/>
            <person name="Ohta I."/>
            <person name="Ohta T."/>
            <person name="Okamoto M."/>
            <person name="Ono N."/>
            <person name="Saji S."/>
            <person name="Sakaguchi M."/>
            <person name="Sakai K."/>
            <person name="Shibata M."/>
            <person name="Shimokawa T."/>
            <person name="Song J."/>
            <person name="Takazaki Y."/>
            <person name="Terasawa K."/>
            <person name="Tsugane M."/>
            <person name="Tsuji K."/>
            <person name="Ueda S."/>
            <person name="Waki K."/>
            <person name="Yamagata H."/>
            <person name="Yamamoto M."/>
            <person name="Yamamoto S."/>
            <person name="Yamane H."/>
            <person name="Yoshiki S."/>
            <person name="Yoshihara R."/>
            <person name="Yukawa K."/>
            <person name="Zhong H."/>
            <person name="Yano M."/>
            <person name="Yuan Q."/>
            <person name="Ouyang S."/>
            <person name="Liu J."/>
            <person name="Jones K.M."/>
            <person name="Gansberger K."/>
            <person name="Moffat K."/>
            <person name="Hill J."/>
            <person name="Bera J."/>
            <person name="Fadrosh D."/>
            <person name="Jin S."/>
            <person name="Johri S."/>
            <person name="Kim M."/>
            <person name="Overton L."/>
            <person name="Reardon M."/>
            <person name="Tsitrin T."/>
            <person name="Vuong H."/>
            <person name="Weaver B."/>
            <person name="Ciecko A."/>
            <person name="Tallon L."/>
            <person name="Jackson J."/>
            <person name="Pai G."/>
            <person name="Aken S.V."/>
            <person name="Utterback T."/>
            <person name="Reidmuller S."/>
            <person name="Feldblyum T."/>
            <person name="Hsiao J."/>
            <person name="Zismann V."/>
            <person name="Iobst S."/>
            <person name="de Vazeille A.R."/>
            <person name="Buell C.R."/>
            <person name="Ying K."/>
            <person name="Li Y."/>
            <person name="Lu T."/>
            <person name="Huang Y."/>
            <person name="Zhao Q."/>
            <person name="Feng Q."/>
            <person name="Zhang L."/>
            <person name="Zhu J."/>
            <person name="Weng Q."/>
            <person name="Mu J."/>
            <person name="Lu Y."/>
            <person name="Fan D."/>
            <person name="Liu Y."/>
            <person name="Guan J."/>
            <person name="Zhang Y."/>
            <person name="Yu S."/>
            <person name="Liu X."/>
            <person name="Zhang Y."/>
            <person name="Hong G."/>
            <person name="Han B."/>
            <person name="Choisne N."/>
            <person name="Demange N."/>
            <person name="Orjeda G."/>
            <person name="Samain S."/>
            <person name="Cattolico L."/>
            <person name="Pelletier E."/>
            <person name="Couloux A."/>
            <person name="Segurens B."/>
            <person name="Wincker P."/>
            <person name="D'Hont A."/>
            <person name="Scarpelli C."/>
            <person name="Weissenbach J."/>
            <person name="Salanoubat M."/>
            <person name="Quetier F."/>
            <person name="Yu Y."/>
            <person name="Kim H.R."/>
            <person name="Rambo T."/>
            <person name="Currie J."/>
            <person name="Collura K."/>
            <person name="Luo M."/>
            <person name="Yang T."/>
            <person name="Ammiraju J.S.S."/>
            <person name="Engler F."/>
            <person name="Soderlund C."/>
            <person name="Wing R.A."/>
            <person name="Palmer L.E."/>
            <person name="de la Bastide M."/>
            <person name="Spiegel L."/>
            <person name="Nascimento L."/>
            <person name="Zutavern T."/>
            <person name="O'Shaughnessy A."/>
            <person name="Dike S."/>
            <person name="Dedhia N."/>
            <person name="Preston R."/>
            <person name="Balija V."/>
            <person name="McCombie W.R."/>
            <person name="Chow T."/>
            <person name="Chen H."/>
            <person name="Chung M."/>
            <person name="Chen C."/>
            <person name="Shaw J."/>
            <person name="Wu H."/>
            <person name="Hsiao K."/>
            <person name="Chao Y."/>
            <person name="Chu M."/>
            <person name="Cheng C."/>
            <person name="Hour A."/>
            <person name="Lee P."/>
            <person name="Lin S."/>
            <person name="Lin Y."/>
            <person name="Liou J."/>
            <person name="Liu S."/>
            <person name="Hsing Y."/>
            <person name="Raghuvanshi S."/>
            <person name="Mohanty A."/>
            <person name="Bharti A.K."/>
            <person name="Gaur A."/>
            <person name="Gupta V."/>
            <person name="Kumar D."/>
            <person name="Ravi V."/>
            <person name="Vij S."/>
            <person name="Kapur A."/>
            <person name="Khurana P."/>
            <person name="Khurana P."/>
            <person name="Khurana J.P."/>
            <person name="Tyagi A.K."/>
            <person name="Gaikwad K."/>
            <person name="Singh A."/>
            <person name="Dalal V."/>
            <person name="Srivastava S."/>
            <person name="Dixit A."/>
            <person name="Pal A.K."/>
            <person name="Ghazi I.A."/>
            <person name="Yadav M."/>
            <person name="Pandit A."/>
            <person name="Bhargava A."/>
            <person name="Sureshbabu K."/>
            <person name="Batra K."/>
            <person name="Sharma T.R."/>
            <person name="Mohapatra T."/>
            <person name="Singh N.K."/>
            <person name="Messing J."/>
            <person name="Nelson A.B."/>
            <person name="Fuks G."/>
            <person name="Kavchok S."/>
            <person name="Keizer G."/>
            <person name="Linton E."/>
            <person name="Llaca V."/>
            <person name="Song R."/>
            <person name="Tanyolac B."/>
            <person name="Young S."/>
            <person name="Ho-Il K."/>
            <person name="Hahn J.H."/>
            <person name="Sangsakoo G."/>
            <person name="Vanavichit A."/>
            <person name="de Mattos Luiz.A.T."/>
            <person name="Zimmer P.D."/>
            <person name="Malone G."/>
            <person name="Dellagostin O."/>
            <person name="de Oliveira A.C."/>
            <person name="Bevan M."/>
            <person name="Bancroft I."/>
            <person name="Minx P."/>
            <person name="Cordum H."/>
            <person name="Wilson R."/>
            <person name="Cheng Z."/>
            <person name="Jin W."/>
            <person name="Jiang J."/>
            <person name="Leong S.A."/>
            <person name="Iwama H."/>
            <person name="Gojobori T."/>
            <person name="Itoh T."/>
            <person name="Niimura Y."/>
            <person name="Fujii Y."/>
            <person name="Habara T."/>
            <person name="Sakai H."/>
            <person name="Sato Y."/>
            <person name="Wilson G."/>
            <person name="Kumar K."/>
            <person name="McCouch S."/>
            <person name="Juretic N."/>
            <person name="Hoen D."/>
            <person name="Wright S."/>
            <person name="Bruskiewich R."/>
            <person name="Bureau T."/>
            <person name="Miyao A."/>
            <person name="Hirochika H."/>
            <person name="Nishikawa T."/>
            <person name="Kadowaki K."/>
            <person name="Sugiura M."/>
            <person name="Burr B."/>
            <person name="Sasaki T."/>
        </authorList>
    </citation>
    <scope>NUCLEOTIDE SEQUENCE [LARGE SCALE GENOMIC DNA]</scope>
    <source>
        <strain evidence="3">cv. Nipponbare</strain>
    </source>
</reference>